<dbReference type="FunFam" id="3.40.50.300:FF:001425">
    <property type="entry name" value="Dynamin GTPase, putative"/>
    <property type="match status" value="1"/>
</dbReference>
<dbReference type="InterPro" id="IPR045063">
    <property type="entry name" value="Dynamin_N"/>
</dbReference>
<name>A0A5N5CXN4_9PEZI</name>
<evidence type="ECO:0000259" key="3">
    <source>
        <dbReference type="PROSITE" id="PS51718"/>
    </source>
</evidence>
<dbReference type="SUPFAM" id="SSF52540">
    <property type="entry name" value="P-loop containing nucleoside triphosphate hydrolases"/>
    <property type="match status" value="1"/>
</dbReference>
<proteinExistence type="predicted"/>
<dbReference type="GO" id="GO:0005525">
    <property type="term" value="F:GTP binding"/>
    <property type="evidence" value="ECO:0007669"/>
    <property type="project" value="InterPro"/>
</dbReference>
<keyword evidence="5" id="KW-1185">Reference proteome</keyword>
<accession>A0A5N5CXN4</accession>
<dbReference type="PRINTS" id="PR00195">
    <property type="entry name" value="DYNAMIN"/>
</dbReference>
<dbReference type="InterPro" id="IPR027417">
    <property type="entry name" value="P-loop_NTPase"/>
</dbReference>
<dbReference type="GO" id="GO:0006897">
    <property type="term" value="P:endocytosis"/>
    <property type="evidence" value="ECO:0007669"/>
    <property type="project" value="TreeGrafter"/>
</dbReference>
<organism evidence="4 5">
    <name type="scientific">Lasiodiplodia theobromae</name>
    <dbReference type="NCBI Taxonomy" id="45133"/>
    <lineage>
        <taxon>Eukaryota</taxon>
        <taxon>Fungi</taxon>
        <taxon>Dikarya</taxon>
        <taxon>Ascomycota</taxon>
        <taxon>Pezizomycotina</taxon>
        <taxon>Dothideomycetes</taxon>
        <taxon>Dothideomycetes incertae sedis</taxon>
        <taxon>Botryosphaeriales</taxon>
        <taxon>Botryosphaeriaceae</taxon>
        <taxon>Lasiodiplodia</taxon>
    </lineage>
</organism>
<sequence length="614" mass="68868">MSATSTLADPSMLAKIDKLFACNVGHYIDLPQIVVVGDQSSGKSSVLEGLTRLPFPRDSGLCTRFATQIAFRRSTIKSISVSVIPGKDAGTDHADTLRGWKRADIDDLGGEQFAEIMREAQQLMGITSRNDTNSTEEDIPTAACKTFSSDILSIQVSGPDEEHLTVIDVPGIFQRVTKDVTTKEDKEFVREMVAGYMRNPRSIMLTVVPANVDVATQVILEMAEEVDPDGQRTLGVLTKPDLVDKGAEKSVVDMIEGRTHQLLLGWCLVKNPGQTEMENPSFDRHAEEDRFFRTAPVWSALPKDRVGVTALRARLQEILARHIRQEFPKVKLEINRKLKKTKMELEALGSRRDTPAEQSRFLIDMADRFQIVVGKALAARYTDDCFTEHSALKIATLVVQRDEIFSQRFASHGHTYTFKVSWDVDEEEKDATAGATQESDDTDCHDHLENEQNEVDNLQKLFSSLQSNVSTRHFDDVGDLVDILHPTEAISHPRARGILDWITALYENSRGFELGQFDPSLLATLVKAQTKNWQGLALGYTSDIVVLTHLFIETLLKYVCPDSTIYQNLKSAIMEHLMERYQKALSLVEFILVVERSGTPGTQDPDFNENLRRR</sequence>
<dbReference type="InterPro" id="IPR001401">
    <property type="entry name" value="Dynamin_GTPase"/>
</dbReference>
<dbReference type="CDD" id="cd08771">
    <property type="entry name" value="DLP_1"/>
    <property type="match status" value="1"/>
</dbReference>
<evidence type="ECO:0000256" key="2">
    <source>
        <dbReference type="ARBA" id="ARBA00023134"/>
    </source>
</evidence>
<keyword evidence="2" id="KW-0342">GTP-binding</keyword>
<gene>
    <name evidence="4" type="primary">mx2_1</name>
    <name evidence="4" type="ORF">DBV05_g11197</name>
</gene>
<dbReference type="Proteomes" id="UP000325902">
    <property type="component" value="Unassembled WGS sequence"/>
</dbReference>
<dbReference type="GO" id="GO:0008017">
    <property type="term" value="F:microtubule binding"/>
    <property type="evidence" value="ECO:0007669"/>
    <property type="project" value="TreeGrafter"/>
</dbReference>
<dbReference type="EMBL" id="VCHE01000150">
    <property type="protein sequence ID" value="KAB2570129.1"/>
    <property type="molecule type" value="Genomic_DNA"/>
</dbReference>
<dbReference type="PANTHER" id="PTHR11566">
    <property type="entry name" value="DYNAMIN"/>
    <property type="match status" value="1"/>
</dbReference>
<dbReference type="PROSITE" id="PS51718">
    <property type="entry name" value="G_DYNAMIN_2"/>
    <property type="match status" value="1"/>
</dbReference>
<dbReference type="GO" id="GO:0016020">
    <property type="term" value="C:membrane"/>
    <property type="evidence" value="ECO:0007669"/>
    <property type="project" value="TreeGrafter"/>
</dbReference>
<dbReference type="InterPro" id="IPR022812">
    <property type="entry name" value="Dynamin"/>
</dbReference>
<dbReference type="GO" id="GO:0005739">
    <property type="term" value="C:mitochondrion"/>
    <property type="evidence" value="ECO:0007669"/>
    <property type="project" value="TreeGrafter"/>
</dbReference>
<evidence type="ECO:0000313" key="5">
    <source>
        <dbReference type="Proteomes" id="UP000325902"/>
    </source>
</evidence>
<dbReference type="Pfam" id="PF00350">
    <property type="entry name" value="Dynamin_N"/>
    <property type="match status" value="1"/>
</dbReference>
<reference evidence="4 5" key="1">
    <citation type="journal article" date="2019" name="Sci. Rep.">
        <title>A multi-omics analysis of the grapevine pathogen Lasiodiplodia theobromae reveals that temperature affects the expression of virulence- and pathogenicity-related genes.</title>
        <authorList>
            <person name="Felix C."/>
            <person name="Meneses R."/>
            <person name="Goncalves M.F.M."/>
            <person name="Tilleman L."/>
            <person name="Duarte A.S."/>
            <person name="Jorrin-Novo J.V."/>
            <person name="Van de Peer Y."/>
            <person name="Deforce D."/>
            <person name="Van Nieuwerburgh F."/>
            <person name="Esteves A.C."/>
            <person name="Alves A."/>
        </authorList>
    </citation>
    <scope>NUCLEOTIDE SEQUENCE [LARGE SCALE GENOMIC DNA]</scope>
    <source>
        <strain evidence="4 5">LA-SOL3</strain>
    </source>
</reference>
<feature type="domain" description="Dynamin-type G" evidence="3">
    <location>
        <begin position="27"/>
        <end position="328"/>
    </location>
</feature>
<keyword evidence="1" id="KW-0547">Nucleotide-binding</keyword>
<dbReference type="AlphaFoldDB" id="A0A5N5CXN4"/>
<dbReference type="InterPro" id="IPR030381">
    <property type="entry name" value="G_DYNAMIN_dom"/>
</dbReference>
<dbReference type="OrthoDB" id="415706at2759"/>
<dbReference type="SMART" id="SM00053">
    <property type="entry name" value="DYNc"/>
    <property type="match status" value="1"/>
</dbReference>
<dbReference type="GO" id="GO:0003924">
    <property type="term" value="F:GTPase activity"/>
    <property type="evidence" value="ECO:0007669"/>
    <property type="project" value="InterPro"/>
</dbReference>
<dbReference type="GO" id="GO:0016559">
    <property type="term" value="P:peroxisome fission"/>
    <property type="evidence" value="ECO:0007669"/>
    <property type="project" value="TreeGrafter"/>
</dbReference>
<dbReference type="Gene3D" id="3.40.50.300">
    <property type="entry name" value="P-loop containing nucleotide triphosphate hydrolases"/>
    <property type="match status" value="1"/>
</dbReference>
<dbReference type="GO" id="GO:0005874">
    <property type="term" value="C:microtubule"/>
    <property type="evidence" value="ECO:0007669"/>
    <property type="project" value="TreeGrafter"/>
</dbReference>
<dbReference type="GO" id="GO:0048312">
    <property type="term" value="P:intracellular distribution of mitochondria"/>
    <property type="evidence" value="ECO:0007669"/>
    <property type="project" value="TreeGrafter"/>
</dbReference>
<dbReference type="GO" id="GO:0000266">
    <property type="term" value="P:mitochondrial fission"/>
    <property type="evidence" value="ECO:0007669"/>
    <property type="project" value="TreeGrafter"/>
</dbReference>
<evidence type="ECO:0000256" key="1">
    <source>
        <dbReference type="ARBA" id="ARBA00022741"/>
    </source>
</evidence>
<evidence type="ECO:0000313" key="4">
    <source>
        <dbReference type="EMBL" id="KAB2570129.1"/>
    </source>
</evidence>
<dbReference type="InterPro" id="IPR000375">
    <property type="entry name" value="Dynamin_stalk"/>
</dbReference>
<comment type="caution">
    <text evidence="4">The sequence shown here is derived from an EMBL/GenBank/DDBJ whole genome shotgun (WGS) entry which is preliminary data.</text>
</comment>
<dbReference type="Pfam" id="PF01031">
    <property type="entry name" value="Dynamin_M"/>
    <property type="match status" value="1"/>
</dbReference>
<dbReference type="PANTHER" id="PTHR11566:SF215">
    <property type="entry name" value="DYNAMIN GTPASE"/>
    <property type="match status" value="1"/>
</dbReference>
<protein>
    <submittedName>
        <fullName evidence="4">Interferon-induced GTP-binding protein Mx2</fullName>
    </submittedName>
</protein>